<organism evidence="1 2">
    <name type="scientific">Penicillium angulare</name>
    <dbReference type="NCBI Taxonomy" id="116970"/>
    <lineage>
        <taxon>Eukaryota</taxon>
        <taxon>Fungi</taxon>
        <taxon>Dikarya</taxon>
        <taxon>Ascomycota</taxon>
        <taxon>Pezizomycotina</taxon>
        <taxon>Eurotiomycetes</taxon>
        <taxon>Eurotiomycetidae</taxon>
        <taxon>Eurotiales</taxon>
        <taxon>Aspergillaceae</taxon>
        <taxon>Penicillium</taxon>
    </lineage>
</organism>
<name>A0A9W9FX01_9EURO</name>
<dbReference type="EMBL" id="JAPQKH010000003">
    <property type="protein sequence ID" value="KAJ5107980.1"/>
    <property type="molecule type" value="Genomic_DNA"/>
</dbReference>
<evidence type="ECO:0000313" key="1">
    <source>
        <dbReference type="EMBL" id="KAJ5107980.1"/>
    </source>
</evidence>
<dbReference type="Proteomes" id="UP001149165">
    <property type="component" value="Unassembled WGS sequence"/>
</dbReference>
<gene>
    <name evidence="1" type="ORF">N7456_004655</name>
</gene>
<accession>A0A9W9FX01</accession>
<dbReference type="AlphaFoldDB" id="A0A9W9FX01"/>
<reference evidence="1" key="2">
    <citation type="journal article" date="2023" name="IMA Fungus">
        <title>Comparative genomic study of the Penicillium genus elucidates a diverse pangenome and 15 lateral gene transfer events.</title>
        <authorList>
            <person name="Petersen C."/>
            <person name="Sorensen T."/>
            <person name="Nielsen M.R."/>
            <person name="Sondergaard T.E."/>
            <person name="Sorensen J.L."/>
            <person name="Fitzpatrick D.A."/>
            <person name="Frisvad J.C."/>
            <person name="Nielsen K.L."/>
        </authorList>
    </citation>
    <scope>NUCLEOTIDE SEQUENCE</scope>
    <source>
        <strain evidence="1">IBT 30069</strain>
    </source>
</reference>
<keyword evidence="2" id="KW-1185">Reference proteome</keyword>
<comment type="caution">
    <text evidence="1">The sequence shown here is derived from an EMBL/GenBank/DDBJ whole genome shotgun (WGS) entry which is preliminary data.</text>
</comment>
<dbReference type="OrthoDB" id="5282002at2759"/>
<reference evidence="1" key="1">
    <citation type="submission" date="2022-11" db="EMBL/GenBank/DDBJ databases">
        <authorList>
            <person name="Petersen C."/>
        </authorList>
    </citation>
    <scope>NUCLEOTIDE SEQUENCE</scope>
    <source>
        <strain evidence="1">IBT 30069</strain>
    </source>
</reference>
<protein>
    <submittedName>
        <fullName evidence="1">Uncharacterized protein</fullName>
    </submittedName>
</protein>
<evidence type="ECO:0000313" key="2">
    <source>
        <dbReference type="Proteomes" id="UP001149165"/>
    </source>
</evidence>
<sequence length="155" mass="17840">MLEDTNALTGGFNDADSLIHLWYSVLLPHRTVSELALRVLPLIREACRTASEKKTGEIFEKTWVFSHGKSLHLSLKKEDWVRMRALCHVPQHLTKVKASAIRTATMMSEERRDFRDRWAFKEPNGSTRLAKQKFREDGLLLPFAHNRAGFDVPNP</sequence>
<proteinExistence type="predicted"/>